<reference evidence="5" key="2">
    <citation type="journal article" date="2019" name="Int. J. Syst. Evol. Microbiol.">
        <title>The Global Catalogue of Microorganisms (GCM) 10K type strain sequencing project: providing services to taxonomists for standard genome sequencing and annotation.</title>
        <authorList>
            <consortium name="The Broad Institute Genomics Platform"/>
            <consortium name="The Broad Institute Genome Sequencing Center for Infectious Disease"/>
            <person name="Wu L."/>
            <person name="Ma J."/>
        </authorList>
    </citation>
    <scope>NUCLEOTIDE SEQUENCE [LARGE SCALE GENOMIC DNA]</scope>
    <source>
        <strain evidence="5">CGMCC 1.15287</strain>
    </source>
</reference>
<accession>A0A7W6KFY7</accession>
<dbReference type="Proteomes" id="UP000642938">
    <property type="component" value="Unassembled WGS sequence"/>
</dbReference>
<comment type="caution">
    <text evidence="3">The sequence shown here is derived from an EMBL/GenBank/DDBJ whole genome shotgun (WGS) entry which is preliminary data.</text>
</comment>
<protein>
    <submittedName>
        <fullName evidence="3">Nucleotide-binding universal stress UspA family protein</fullName>
    </submittedName>
</protein>
<dbReference type="InterPro" id="IPR006016">
    <property type="entry name" value="UspA"/>
</dbReference>
<dbReference type="Pfam" id="PF00582">
    <property type="entry name" value="Usp"/>
    <property type="match status" value="1"/>
</dbReference>
<dbReference type="EMBL" id="BMHZ01000004">
    <property type="protein sequence ID" value="GGH15171.1"/>
    <property type="molecule type" value="Genomic_DNA"/>
</dbReference>
<dbReference type="EMBL" id="JACIEF010000004">
    <property type="protein sequence ID" value="MBB4109955.1"/>
    <property type="molecule type" value="Genomic_DNA"/>
</dbReference>
<reference evidence="2" key="1">
    <citation type="journal article" date="2014" name="Int. J. Syst. Evol. Microbiol.">
        <title>Complete genome of a new Firmicutes species belonging to the dominant human colonic microbiota ('Ruminococcus bicirculans') reveals two chromosomes and a selective capacity to utilize plant glucans.</title>
        <authorList>
            <consortium name="NISC Comparative Sequencing Program"/>
            <person name="Wegmann U."/>
            <person name="Louis P."/>
            <person name="Goesmann A."/>
            <person name="Henrissat B."/>
            <person name="Duncan S.H."/>
            <person name="Flint H.J."/>
        </authorList>
    </citation>
    <scope>NUCLEOTIDE SEQUENCE</scope>
    <source>
        <strain evidence="2">CGMCC 1.15287</strain>
    </source>
</reference>
<evidence type="ECO:0000313" key="4">
    <source>
        <dbReference type="Proteomes" id="UP000532273"/>
    </source>
</evidence>
<evidence type="ECO:0000313" key="2">
    <source>
        <dbReference type="EMBL" id="GGH15171.1"/>
    </source>
</evidence>
<name>A0A7W6KFY7_9SPHI</name>
<dbReference type="Proteomes" id="UP000532273">
    <property type="component" value="Unassembled WGS sequence"/>
</dbReference>
<organism evidence="3 4">
    <name type="scientific">Pedobacter zeae</name>
    <dbReference type="NCBI Taxonomy" id="1737356"/>
    <lineage>
        <taxon>Bacteria</taxon>
        <taxon>Pseudomonadati</taxon>
        <taxon>Bacteroidota</taxon>
        <taxon>Sphingobacteriia</taxon>
        <taxon>Sphingobacteriales</taxon>
        <taxon>Sphingobacteriaceae</taxon>
        <taxon>Pedobacter</taxon>
    </lineage>
</organism>
<feature type="domain" description="UspA" evidence="1">
    <location>
        <begin position="1"/>
        <end position="149"/>
    </location>
</feature>
<dbReference type="RefSeq" id="WP_183767424.1">
    <property type="nucleotide sequence ID" value="NZ_BMHZ01000004.1"/>
</dbReference>
<proteinExistence type="predicted"/>
<keyword evidence="5" id="KW-1185">Reference proteome</keyword>
<evidence type="ECO:0000259" key="1">
    <source>
        <dbReference type="Pfam" id="PF00582"/>
    </source>
</evidence>
<evidence type="ECO:0000313" key="3">
    <source>
        <dbReference type="EMBL" id="MBB4109955.1"/>
    </source>
</evidence>
<dbReference type="SUPFAM" id="SSF52402">
    <property type="entry name" value="Adenine nucleotide alpha hydrolases-like"/>
    <property type="match status" value="2"/>
</dbReference>
<evidence type="ECO:0000313" key="5">
    <source>
        <dbReference type="Proteomes" id="UP000642938"/>
    </source>
</evidence>
<dbReference type="Gene3D" id="3.40.50.12370">
    <property type="match status" value="1"/>
</dbReference>
<sequence>MKKLIILTDFSKTASNAANIALEIAIRLHLDVQLVNSYLIPFAILAAEGEGRTSFDVSLIALASENGLKKEAKRIRRVIDSRPTGGRRTVVETISTLESVHEVITRLTKSKEVKLVVAGVHESRFPFIFSGMDVHQLLEGLNCPLLIVPKTFRHLTVNNLMFASNIGRGDLEIINKLYSCSRSHNFHLHVCHVSKPVFVADFNEEDRVRQFGHDLSKIGGGGICLNELEGANLVKSLNRFIAATDIDMIAIVYHPHSLGWKFFHENHASKLIKNQRLPMLIFPANL</sequence>
<dbReference type="AlphaFoldDB" id="A0A7W6KFY7"/>
<gene>
    <name evidence="2" type="ORF">GCM10007422_37040</name>
    <name evidence="3" type="ORF">GGQ60_003983</name>
</gene>
<reference evidence="3 4" key="3">
    <citation type="submission" date="2020-08" db="EMBL/GenBank/DDBJ databases">
        <title>Genomic Encyclopedia of Type Strains, Phase IV (KMG-IV): sequencing the most valuable type-strain genomes for metagenomic binning, comparative biology and taxonomic classification.</title>
        <authorList>
            <person name="Goeker M."/>
        </authorList>
    </citation>
    <scope>NUCLEOTIDE SEQUENCE [LARGE SCALE GENOMIC DNA]</scope>
    <source>
        <strain evidence="3 4">DSM 100774</strain>
    </source>
</reference>
<reference evidence="2" key="4">
    <citation type="submission" date="2024-05" db="EMBL/GenBank/DDBJ databases">
        <authorList>
            <person name="Sun Q."/>
            <person name="Zhou Y."/>
        </authorList>
    </citation>
    <scope>NUCLEOTIDE SEQUENCE</scope>
    <source>
        <strain evidence="2">CGMCC 1.15287</strain>
    </source>
</reference>